<dbReference type="PROSITE" id="PS01175">
    <property type="entry name" value="RIBONUCLEASE_II"/>
    <property type="match status" value="1"/>
</dbReference>
<dbReference type="Gene3D" id="2.40.50.700">
    <property type="match status" value="1"/>
</dbReference>
<dbReference type="OrthoDB" id="372421at2759"/>
<comment type="subcellular location">
    <subcellularLocation>
        <location evidence="2">Cytoplasm</location>
    </subcellularLocation>
    <subcellularLocation>
        <location evidence="3">Nucleus</location>
        <location evidence="3">Nucleolus</location>
    </subcellularLocation>
</comment>
<dbReference type="InterPro" id="IPR012340">
    <property type="entry name" value="NA-bd_OB-fold"/>
</dbReference>
<dbReference type="GO" id="GO:0000467">
    <property type="term" value="P:exonucleolytic trimming to generate mature 3'-end of 5.8S rRNA from tricistronic rRNA transcript (SSU-rRNA, 5.8S rRNA, LSU-rRNA)"/>
    <property type="evidence" value="ECO:0007669"/>
    <property type="project" value="EnsemblFungi"/>
</dbReference>
<dbReference type="GO" id="GO:0005730">
    <property type="term" value="C:nucleolus"/>
    <property type="evidence" value="ECO:0007669"/>
    <property type="project" value="UniProtKB-SubCell"/>
</dbReference>
<proteinExistence type="inferred from homology"/>
<comment type="cofactor">
    <cofactor evidence="1">
        <name>Mg(2+)</name>
        <dbReference type="ChEBI" id="CHEBI:18420"/>
    </cofactor>
</comment>
<dbReference type="InterPro" id="IPR033771">
    <property type="entry name" value="Rrp44_CSD1"/>
</dbReference>
<dbReference type="SMART" id="SM00670">
    <property type="entry name" value="PINc"/>
    <property type="match status" value="1"/>
</dbReference>
<evidence type="ECO:0000259" key="17">
    <source>
        <dbReference type="PROSITE" id="PS50126"/>
    </source>
</evidence>
<evidence type="ECO:0000313" key="20">
    <source>
        <dbReference type="Proteomes" id="UP000182444"/>
    </source>
</evidence>
<dbReference type="PANTHER" id="PTHR23355:SF35">
    <property type="entry name" value="EXOSOME COMPLEX EXONUCLEASE RRP44"/>
    <property type="match status" value="1"/>
</dbReference>
<evidence type="ECO:0000256" key="13">
    <source>
        <dbReference type="ARBA" id="ARBA00023242"/>
    </source>
</evidence>
<dbReference type="Pfam" id="PF17216">
    <property type="entry name" value="Rrp44_CSD1"/>
    <property type="match status" value="1"/>
</dbReference>
<dbReference type="Proteomes" id="UP000182444">
    <property type="component" value="Chromosome 1E"/>
</dbReference>
<dbReference type="Pfam" id="PF13638">
    <property type="entry name" value="PIN_4"/>
    <property type="match status" value="1"/>
</dbReference>
<dbReference type="FunFam" id="2.40.50.700:FF:000001">
    <property type="entry name" value="Exosome complex exonuclease exoribonuclease (Rrp44)"/>
    <property type="match status" value="1"/>
</dbReference>
<dbReference type="InterPro" id="IPR003029">
    <property type="entry name" value="S1_domain"/>
</dbReference>
<evidence type="ECO:0000256" key="5">
    <source>
        <dbReference type="ARBA" id="ARBA00022490"/>
    </source>
</evidence>
<dbReference type="SUPFAM" id="SSF88723">
    <property type="entry name" value="PIN domain-like"/>
    <property type="match status" value="1"/>
</dbReference>
<keyword evidence="7" id="KW-0540">Nuclease</keyword>
<comment type="similarity">
    <text evidence="4 15">Belongs to the RNR ribonuclease family.</text>
</comment>
<dbReference type="Pfam" id="PF00773">
    <property type="entry name" value="RNB"/>
    <property type="match status" value="1"/>
</dbReference>
<keyword evidence="6" id="KW-0698">rRNA processing</keyword>
<evidence type="ECO:0000256" key="9">
    <source>
        <dbReference type="ARBA" id="ARBA00022801"/>
    </source>
</evidence>
<dbReference type="Pfam" id="PF17215">
    <property type="entry name" value="Rrp44_S1"/>
    <property type="match status" value="1"/>
</dbReference>
<dbReference type="VEuPathDB" id="FungiDB:YALI0_E03630g"/>
<dbReference type="GeneID" id="2912158"/>
<dbReference type="InterPro" id="IPR001900">
    <property type="entry name" value="RNase_II/R"/>
</dbReference>
<dbReference type="CDD" id="cd00164">
    <property type="entry name" value="S1_like"/>
    <property type="match status" value="1"/>
</dbReference>
<accession>A0A1H6PSJ2</accession>
<feature type="domain" description="S1 motif" evidence="17">
    <location>
        <begin position="904"/>
        <end position="986"/>
    </location>
</feature>
<dbReference type="InterPro" id="IPR002716">
    <property type="entry name" value="PIN_dom"/>
</dbReference>
<reference evidence="19 21" key="2">
    <citation type="submission" date="2018-07" db="EMBL/GenBank/DDBJ databases">
        <title>Draft Genome Assemblies for Five Robust Yarrowia lipolytica Strains Exhibiting High Lipid Production and Pentose Sugar Utilization and Sugar Alcohol Secretion from Undetoxified Lignocellulosic Biomass Hydrolysates.</title>
        <authorList>
            <consortium name="DOE Joint Genome Institute"/>
            <person name="Walker C."/>
            <person name="Ryu S."/>
            <person name="Na H."/>
            <person name="Zane M."/>
            <person name="LaButti K."/>
            <person name="Lipzen A."/>
            <person name="Haridas S."/>
            <person name="Barry K."/>
            <person name="Grigoriev I.V."/>
            <person name="Quarterman J."/>
            <person name="Slininger P."/>
            <person name="Dien B."/>
            <person name="Trinh C.T."/>
        </authorList>
    </citation>
    <scope>NUCLEOTIDE SEQUENCE [LARGE SCALE GENOMIC DNA]</scope>
    <source>
        <strain evidence="19 21">YB392</strain>
    </source>
</reference>
<dbReference type="SMART" id="SM00316">
    <property type="entry name" value="S1"/>
    <property type="match status" value="1"/>
</dbReference>
<keyword evidence="9" id="KW-0378">Hydrolase</keyword>
<dbReference type="eggNOG" id="KOG2102">
    <property type="taxonomic scope" value="Eukaryota"/>
</dbReference>
<dbReference type="Gene3D" id="3.40.50.1010">
    <property type="entry name" value="5'-nuclease"/>
    <property type="match status" value="1"/>
</dbReference>
<evidence type="ECO:0000256" key="2">
    <source>
        <dbReference type="ARBA" id="ARBA00004496"/>
    </source>
</evidence>
<dbReference type="OMA" id="GQVMRNN"/>
<dbReference type="InterPro" id="IPR050180">
    <property type="entry name" value="RNR_Ribonuclease"/>
</dbReference>
<feature type="region of interest" description="Disordered" evidence="16">
    <location>
        <begin position="328"/>
        <end position="349"/>
    </location>
</feature>
<dbReference type="GO" id="GO:0000049">
    <property type="term" value="F:tRNA binding"/>
    <property type="evidence" value="ECO:0007669"/>
    <property type="project" value="EnsemblFungi"/>
</dbReference>
<dbReference type="InterPro" id="IPR029060">
    <property type="entry name" value="PIN-like_dom_sf"/>
</dbReference>
<evidence type="ECO:0000256" key="8">
    <source>
        <dbReference type="ARBA" id="ARBA00022759"/>
    </source>
</evidence>
<dbReference type="GO" id="GO:0000175">
    <property type="term" value="F:3'-5'-RNA exonuclease activity"/>
    <property type="evidence" value="ECO:0007669"/>
    <property type="project" value="EnsemblFungi"/>
</dbReference>
<evidence type="ECO:0000256" key="6">
    <source>
        <dbReference type="ARBA" id="ARBA00022552"/>
    </source>
</evidence>
<keyword evidence="5" id="KW-0963">Cytoplasm</keyword>
<evidence type="ECO:0000256" key="15">
    <source>
        <dbReference type="RuleBase" id="RU003901"/>
    </source>
</evidence>
<dbReference type="EMBL" id="CP017557">
    <property type="protein sequence ID" value="AOW04906.1"/>
    <property type="molecule type" value="Genomic_DNA"/>
</dbReference>
<dbReference type="Proteomes" id="UP000256601">
    <property type="component" value="Unassembled WGS sequence"/>
</dbReference>
<dbReference type="InterPro" id="IPR022966">
    <property type="entry name" value="RNase_II/R_CS"/>
</dbReference>
<evidence type="ECO:0000256" key="14">
    <source>
        <dbReference type="ARBA" id="ARBA00077930"/>
    </source>
</evidence>
<dbReference type="SUPFAM" id="SSF50249">
    <property type="entry name" value="Nucleic acid-binding proteins"/>
    <property type="match status" value="3"/>
</dbReference>
<dbReference type="GO" id="GO:0000177">
    <property type="term" value="C:cytoplasmic exosome (RNase complex)"/>
    <property type="evidence" value="ECO:0007669"/>
    <property type="project" value="EnsemblFungi"/>
</dbReference>
<dbReference type="AlphaFoldDB" id="A0A1H6PSJ2"/>
<evidence type="ECO:0000256" key="12">
    <source>
        <dbReference type="ARBA" id="ARBA00022884"/>
    </source>
</evidence>
<evidence type="ECO:0000256" key="10">
    <source>
        <dbReference type="ARBA" id="ARBA00022835"/>
    </source>
</evidence>
<evidence type="ECO:0000256" key="4">
    <source>
        <dbReference type="ARBA" id="ARBA00005785"/>
    </source>
</evidence>
<evidence type="ECO:0000313" key="19">
    <source>
        <dbReference type="EMBL" id="RDW26529.1"/>
    </source>
</evidence>
<evidence type="ECO:0000256" key="16">
    <source>
        <dbReference type="SAM" id="MobiDB-lite"/>
    </source>
</evidence>
<dbReference type="KEGG" id="yli:2912158"/>
<dbReference type="GO" id="GO:0070651">
    <property type="term" value="P:nonfunctional rRNA decay"/>
    <property type="evidence" value="ECO:0007669"/>
    <property type="project" value="EnsemblFungi"/>
</dbReference>
<dbReference type="InterPro" id="IPR033770">
    <property type="entry name" value="RRP44_S1"/>
</dbReference>
<dbReference type="GO" id="GO:0071038">
    <property type="term" value="P:TRAMP-dependent tRNA surveillance pathway"/>
    <property type="evidence" value="ECO:0007669"/>
    <property type="project" value="EnsemblFungi"/>
</dbReference>
<dbReference type="FunFam" id="3.40.50.1010:FF:000010">
    <property type="entry name" value="Exosome complex exonuclease DIS3"/>
    <property type="match status" value="1"/>
</dbReference>
<dbReference type="GO" id="GO:0071031">
    <property type="term" value="P:nuclear mRNA surveillance of mRNA 3'-end processing"/>
    <property type="evidence" value="ECO:0007669"/>
    <property type="project" value="TreeGrafter"/>
</dbReference>
<keyword evidence="10" id="KW-0271">Exosome</keyword>
<dbReference type="Gene3D" id="2.40.50.140">
    <property type="entry name" value="Nucleic acid-binding proteins"/>
    <property type="match status" value="1"/>
</dbReference>
<dbReference type="GO" id="GO:0006397">
    <property type="term" value="P:mRNA processing"/>
    <property type="evidence" value="ECO:0007669"/>
    <property type="project" value="EnsemblFungi"/>
</dbReference>
<dbReference type="EMBL" id="KZ858978">
    <property type="protein sequence ID" value="RDW26529.1"/>
    <property type="molecule type" value="Genomic_DNA"/>
</dbReference>
<dbReference type="GO" id="GO:0043628">
    <property type="term" value="P:regulatory ncRNA 3'-end processing"/>
    <property type="evidence" value="ECO:0007669"/>
    <property type="project" value="EnsemblFungi"/>
</dbReference>
<dbReference type="InterPro" id="IPR041505">
    <property type="entry name" value="Dis3_CSD2"/>
</dbReference>
<dbReference type="PROSITE" id="PS50126">
    <property type="entry name" value="S1"/>
    <property type="match status" value="1"/>
</dbReference>
<keyword evidence="11" id="KW-0269">Exonuclease</keyword>
<protein>
    <recommendedName>
        <fullName evidence="14">Ribosomal RNA-processing protein 44</fullName>
    </recommendedName>
</protein>
<dbReference type="PANTHER" id="PTHR23355">
    <property type="entry name" value="RIBONUCLEASE"/>
    <property type="match status" value="1"/>
</dbReference>
<name>A0A1H6PSJ2_YARLL</name>
<feature type="compositionally biased region" description="Acidic residues" evidence="16">
    <location>
        <begin position="331"/>
        <end position="345"/>
    </location>
</feature>
<gene>
    <name evidence="19" type="ORF">B0I71DRAFT_130685</name>
    <name evidence="18" type="ORF">YALI1_E04359g</name>
</gene>
<keyword evidence="13" id="KW-0539">Nucleus</keyword>
<dbReference type="RefSeq" id="XP_503507.1">
    <property type="nucleotide sequence ID" value="XM_503507.1"/>
</dbReference>
<sequence>MSAVKRASNHSTLSQKVFVRTSKAGNATKVVREQYLRDDIPCSSQGCQYCKNNLYVADATGKRQEPILETQPNKTTKRGPHYLVVDTNIVLDGIDLLESDKGFYDVIVPQIVLEEVRNRSLPIYARLRALTKNDDKRFYVFHNEYCKDTAVGRNKGESINDRNDRAIRKVCEFYTQHLGKDYNGTAPEVVLLSNDVNNRKLAKEEGITALGLKGYVSELVDPGQLIDMIPQRALEEEEGAKPKSGKSEALYPEYYPMSRLLGGIKNGTLFQGNLTISPYNVLEGSVSTKAYPKPLLILGRQSLNRAFSGDQVVVELLPKDKWKTPSTSVIESEDLAANEGGEESGDTVMSESERKLLADDALKAHKNEADAAERVQPTARVVGIIKRSWRYYVGHIAPGSIIDDVSRGPRSVLVALMDKTLPRVRIRTRQAAALQGRRIVVAVDSWPADSRHPEGHFCRDLGPIESKQAETEALLLEHDVEYRPFTKAVLDCLPAEGPDWKVPQDLVKEAAEKDPLVAKRRDLRHLNICSIDPPGCQDIDDALHARVLPNGNYELGVHIADVTHFVKPDTALDQEGASRGTSVYLVDKRIDMLPMLLGTNLCSINPYVERYAFSVLWEMTPDGKIVNTDFTKSIISSREAFSYAEAQARIDDPSKTDELTEGMRVLLKFSKQLKQGRIDAGALNLASPEVKVHIDSETSDPGEVEVKELLETNSLVEEFMLLANTSVAKKIYESFPQTAMLRRHGAPPATNFETLNDQLRTIKGMSISLESSKALADSLDKCIDPNEPFFNTLVRIVATRSMLAAEYFSSGSYAYPEFRHYGLASEIYTHFTSPIRRYADVVAHRQLAAAIGYEPLHQSHREKDHMESICKNINVRHRNAQFAGRASIEYFVGQALKNVTKEEDAIHEGYVIKVFNNGVVVLVPKYGLEALIHIDDLGDAETAVFNEKEYKLDISGKSIRVFDKVKVKVESYKDKQEKRKVKMVLL</sequence>
<dbReference type="VEuPathDB" id="FungiDB:YALI1_E04359g"/>
<dbReference type="Gene3D" id="2.40.50.690">
    <property type="match status" value="1"/>
</dbReference>
<organism evidence="18 20">
    <name type="scientific">Yarrowia lipolytica</name>
    <name type="common">Candida lipolytica</name>
    <dbReference type="NCBI Taxonomy" id="4952"/>
    <lineage>
        <taxon>Eukaryota</taxon>
        <taxon>Fungi</taxon>
        <taxon>Dikarya</taxon>
        <taxon>Ascomycota</taxon>
        <taxon>Saccharomycotina</taxon>
        <taxon>Dipodascomycetes</taxon>
        <taxon>Dipodascales</taxon>
        <taxon>Dipodascales incertae sedis</taxon>
        <taxon>Yarrowia</taxon>
    </lineage>
</organism>
<reference evidence="18 20" key="1">
    <citation type="journal article" date="2016" name="PLoS ONE">
        <title>Sequence Assembly of Yarrowia lipolytica Strain W29/CLIB89 Shows Transposable Element Diversity.</title>
        <authorList>
            <person name="Magnan C."/>
            <person name="Yu J."/>
            <person name="Chang I."/>
            <person name="Jahn E."/>
            <person name="Kanomata Y."/>
            <person name="Wu J."/>
            <person name="Zeller M."/>
            <person name="Oakes M."/>
            <person name="Baldi P."/>
            <person name="Sandmeyer S."/>
        </authorList>
    </citation>
    <scope>NUCLEOTIDE SEQUENCE [LARGE SCALE GENOMIC DNA]</scope>
    <source>
        <strain evidence="18">CLIB89</strain>
        <strain evidence="20">CLIB89(W29)</strain>
    </source>
</reference>
<evidence type="ECO:0000313" key="18">
    <source>
        <dbReference type="EMBL" id="AOW04906.1"/>
    </source>
</evidence>
<evidence type="ECO:0000313" key="21">
    <source>
        <dbReference type="Proteomes" id="UP000256601"/>
    </source>
</evidence>
<evidence type="ECO:0000256" key="7">
    <source>
        <dbReference type="ARBA" id="ARBA00022722"/>
    </source>
</evidence>
<dbReference type="SMART" id="SM00955">
    <property type="entry name" value="RNB"/>
    <property type="match status" value="1"/>
</dbReference>
<dbReference type="GO" id="GO:0004521">
    <property type="term" value="F:RNA endonuclease activity"/>
    <property type="evidence" value="ECO:0007669"/>
    <property type="project" value="EnsemblFungi"/>
</dbReference>
<dbReference type="GO" id="GO:0071035">
    <property type="term" value="P:nuclear polyadenylation-dependent rRNA catabolic process"/>
    <property type="evidence" value="ECO:0007669"/>
    <property type="project" value="EnsemblFungi"/>
</dbReference>
<dbReference type="CDD" id="cd09862">
    <property type="entry name" value="PIN_Rrp44-like"/>
    <property type="match status" value="1"/>
</dbReference>
<evidence type="ECO:0000256" key="11">
    <source>
        <dbReference type="ARBA" id="ARBA00022839"/>
    </source>
</evidence>
<dbReference type="GO" id="GO:0000176">
    <property type="term" value="C:nuclear exosome (RNase complex)"/>
    <property type="evidence" value="ECO:0007669"/>
    <property type="project" value="EnsemblFungi"/>
</dbReference>
<keyword evidence="8" id="KW-0255">Endonuclease</keyword>
<keyword evidence="12" id="KW-0694">RNA-binding</keyword>
<dbReference type="Pfam" id="PF17849">
    <property type="entry name" value="OB_Dis3"/>
    <property type="match status" value="1"/>
</dbReference>
<dbReference type="GO" id="GO:0071039">
    <property type="term" value="P:nuclear polyadenylation-dependent CUT catabolic process"/>
    <property type="evidence" value="ECO:0007669"/>
    <property type="project" value="EnsemblFungi"/>
</dbReference>
<evidence type="ECO:0000256" key="1">
    <source>
        <dbReference type="ARBA" id="ARBA00001946"/>
    </source>
</evidence>
<evidence type="ECO:0000256" key="3">
    <source>
        <dbReference type="ARBA" id="ARBA00004604"/>
    </source>
</evidence>